<sequence length="77" mass="8653">MHILRTYCVPLASIRPNQVESRLKIMTKCELGFKIYTDFINALKDVEEINLLTLNDARTVGNTSESVVGRGRQASGR</sequence>
<dbReference type="Proteomes" id="UP000237347">
    <property type="component" value="Unassembled WGS sequence"/>
</dbReference>
<dbReference type="EMBL" id="PKMF04000149">
    <property type="protein sequence ID" value="KAK7846883.1"/>
    <property type="molecule type" value="Genomic_DNA"/>
</dbReference>
<comment type="caution">
    <text evidence="1">The sequence shown here is derived from an EMBL/GenBank/DDBJ whole genome shotgun (WGS) entry which is preliminary data.</text>
</comment>
<protein>
    <submittedName>
        <fullName evidence="1">Uncharacterized protein</fullName>
    </submittedName>
</protein>
<gene>
    <name evidence="1" type="ORF">CFP56_007395</name>
</gene>
<evidence type="ECO:0000313" key="2">
    <source>
        <dbReference type="Proteomes" id="UP000237347"/>
    </source>
</evidence>
<dbReference type="AlphaFoldDB" id="A0AAW0L9A4"/>
<organism evidence="1 2">
    <name type="scientific">Quercus suber</name>
    <name type="common">Cork oak</name>
    <dbReference type="NCBI Taxonomy" id="58331"/>
    <lineage>
        <taxon>Eukaryota</taxon>
        <taxon>Viridiplantae</taxon>
        <taxon>Streptophyta</taxon>
        <taxon>Embryophyta</taxon>
        <taxon>Tracheophyta</taxon>
        <taxon>Spermatophyta</taxon>
        <taxon>Magnoliopsida</taxon>
        <taxon>eudicotyledons</taxon>
        <taxon>Gunneridae</taxon>
        <taxon>Pentapetalae</taxon>
        <taxon>rosids</taxon>
        <taxon>fabids</taxon>
        <taxon>Fagales</taxon>
        <taxon>Fagaceae</taxon>
        <taxon>Quercus</taxon>
    </lineage>
</organism>
<accession>A0AAW0L9A4</accession>
<keyword evidence="2" id="KW-1185">Reference proteome</keyword>
<proteinExistence type="predicted"/>
<evidence type="ECO:0000313" key="1">
    <source>
        <dbReference type="EMBL" id="KAK7846883.1"/>
    </source>
</evidence>
<reference evidence="1 2" key="1">
    <citation type="journal article" date="2018" name="Sci. Data">
        <title>The draft genome sequence of cork oak.</title>
        <authorList>
            <person name="Ramos A.M."/>
            <person name="Usie A."/>
            <person name="Barbosa P."/>
            <person name="Barros P.M."/>
            <person name="Capote T."/>
            <person name="Chaves I."/>
            <person name="Simoes F."/>
            <person name="Abreu I."/>
            <person name="Carrasquinho I."/>
            <person name="Faro C."/>
            <person name="Guimaraes J.B."/>
            <person name="Mendonca D."/>
            <person name="Nobrega F."/>
            <person name="Rodrigues L."/>
            <person name="Saibo N.J.M."/>
            <person name="Varela M.C."/>
            <person name="Egas C."/>
            <person name="Matos J."/>
            <person name="Miguel C.M."/>
            <person name="Oliveira M.M."/>
            <person name="Ricardo C.P."/>
            <person name="Goncalves S."/>
        </authorList>
    </citation>
    <scope>NUCLEOTIDE SEQUENCE [LARGE SCALE GENOMIC DNA]</scope>
    <source>
        <strain evidence="2">cv. HL8</strain>
    </source>
</reference>
<name>A0AAW0L9A4_QUESU</name>